<dbReference type="CDD" id="cd00352">
    <property type="entry name" value="Gn_AT_II"/>
    <property type="match status" value="1"/>
</dbReference>
<gene>
    <name evidence="3" type="ORF">TCHU04912_LOCUS9378</name>
</gene>
<name>A0A7S1X3A7_9CHLO</name>
<sequence length="355" mass="39311">MLAVFSGPTCLSATQKADEKARKDASVVNTVAQWKLKADIHGAQAEAEAEFEQRLAALERTMEDEYAAKLVKQHWAQGVNGISYLKGPRCSFASHTEGDVEGVSAYFRGDLTNKFINEIHIDRHLHDEDDCHKVIHMYHAASTVHSNFATEDFSQSQLMAHEVEGIHGPFAFIVYDRHWRRIVAARDPDGKEPLFWTASASGDRLFFATDKAALFENAERVQEFPKGGLYISRNGSFAGTLNGEVLDSPRDVLKTKRELAEKAKMDKKAAAKARQSLHPHSAFITLPPEPRTPRRRSVDVGSAASRSTSHALPDRSSRRSVDIGSAASREKPLQNTASPFDLGGIKRSMRKLSTS</sequence>
<feature type="domain" description="DUF3700" evidence="2">
    <location>
        <begin position="163"/>
        <end position="235"/>
    </location>
</feature>
<feature type="region of interest" description="Disordered" evidence="1">
    <location>
        <begin position="263"/>
        <end position="355"/>
    </location>
</feature>
<evidence type="ECO:0000313" key="3">
    <source>
        <dbReference type="EMBL" id="CAD9207142.1"/>
    </source>
</evidence>
<dbReference type="EMBL" id="HBGG01018249">
    <property type="protein sequence ID" value="CAD9207142.1"/>
    <property type="molecule type" value="Transcribed_RNA"/>
</dbReference>
<evidence type="ECO:0000256" key="1">
    <source>
        <dbReference type="SAM" id="MobiDB-lite"/>
    </source>
</evidence>
<accession>A0A7S1X3A7</accession>
<dbReference type="AlphaFoldDB" id="A0A7S1X3A7"/>
<dbReference type="SUPFAM" id="SSF56235">
    <property type="entry name" value="N-terminal nucleophile aminohydrolases (Ntn hydrolases)"/>
    <property type="match status" value="1"/>
</dbReference>
<dbReference type="InterPro" id="IPR029055">
    <property type="entry name" value="Ntn_hydrolases_N"/>
</dbReference>
<proteinExistence type="predicted"/>
<evidence type="ECO:0000259" key="2">
    <source>
        <dbReference type="Pfam" id="PF12481"/>
    </source>
</evidence>
<dbReference type="InterPro" id="IPR024286">
    <property type="entry name" value="DUF3700"/>
</dbReference>
<protein>
    <recommendedName>
        <fullName evidence="2">DUF3700 domain-containing protein</fullName>
    </recommendedName>
</protein>
<feature type="compositionally biased region" description="Basic and acidic residues" evidence="1">
    <location>
        <begin position="312"/>
        <end position="321"/>
    </location>
</feature>
<dbReference type="Pfam" id="PF12481">
    <property type="entry name" value="DUF3700"/>
    <property type="match status" value="1"/>
</dbReference>
<dbReference type="Gene3D" id="3.60.20.10">
    <property type="entry name" value="Glutamine Phosphoribosylpyrophosphate, subunit 1, domain 1"/>
    <property type="match status" value="1"/>
</dbReference>
<organism evidence="3">
    <name type="scientific">Tetraselmis chuii</name>
    <dbReference type="NCBI Taxonomy" id="63592"/>
    <lineage>
        <taxon>Eukaryota</taxon>
        <taxon>Viridiplantae</taxon>
        <taxon>Chlorophyta</taxon>
        <taxon>core chlorophytes</taxon>
        <taxon>Chlorodendrophyceae</taxon>
        <taxon>Chlorodendrales</taxon>
        <taxon>Chlorodendraceae</taxon>
        <taxon>Tetraselmis</taxon>
    </lineage>
</organism>
<reference evidence="3" key="1">
    <citation type="submission" date="2021-01" db="EMBL/GenBank/DDBJ databases">
        <authorList>
            <person name="Corre E."/>
            <person name="Pelletier E."/>
            <person name="Niang G."/>
            <person name="Scheremetjew M."/>
            <person name="Finn R."/>
            <person name="Kale V."/>
            <person name="Holt S."/>
            <person name="Cochrane G."/>
            <person name="Meng A."/>
            <person name="Brown T."/>
            <person name="Cohen L."/>
        </authorList>
    </citation>
    <scope>NUCLEOTIDE SEQUENCE</scope>
    <source>
        <strain evidence="3">PLY429</strain>
    </source>
</reference>